<keyword evidence="1" id="KW-0812">Transmembrane</keyword>
<keyword evidence="1" id="KW-0472">Membrane</keyword>
<evidence type="ECO:0000256" key="1">
    <source>
        <dbReference type="SAM" id="Phobius"/>
    </source>
</evidence>
<protein>
    <submittedName>
        <fullName evidence="2">Uncharacterized protein</fullName>
    </submittedName>
</protein>
<keyword evidence="1" id="KW-1133">Transmembrane helix</keyword>
<feature type="non-terminal residue" evidence="2">
    <location>
        <position position="1"/>
    </location>
</feature>
<accession>A0A0K2U918</accession>
<evidence type="ECO:0000313" key="2">
    <source>
        <dbReference type="EMBL" id="CDW34437.1"/>
    </source>
</evidence>
<organism evidence="2">
    <name type="scientific">Lepeophtheirus salmonis</name>
    <name type="common">Salmon louse</name>
    <name type="synonym">Caligus salmonis</name>
    <dbReference type="NCBI Taxonomy" id="72036"/>
    <lineage>
        <taxon>Eukaryota</taxon>
        <taxon>Metazoa</taxon>
        <taxon>Ecdysozoa</taxon>
        <taxon>Arthropoda</taxon>
        <taxon>Crustacea</taxon>
        <taxon>Multicrustacea</taxon>
        <taxon>Hexanauplia</taxon>
        <taxon>Copepoda</taxon>
        <taxon>Siphonostomatoida</taxon>
        <taxon>Caligidae</taxon>
        <taxon>Lepeophtheirus</taxon>
    </lineage>
</organism>
<feature type="transmembrane region" description="Helical" evidence="1">
    <location>
        <begin position="31"/>
        <end position="49"/>
    </location>
</feature>
<dbReference type="AlphaFoldDB" id="A0A0K2U918"/>
<reference evidence="2" key="1">
    <citation type="submission" date="2014-05" db="EMBL/GenBank/DDBJ databases">
        <authorList>
            <person name="Chronopoulou M."/>
        </authorList>
    </citation>
    <scope>NUCLEOTIDE SEQUENCE</scope>
    <source>
        <tissue evidence="2">Whole organism</tissue>
    </source>
</reference>
<name>A0A0K2U918_LEPSM</name>
<proteinExistence type="predicted"/>
<sequence>SKILEKVSYILFSPALDDTGIFKITIQRKEVLFLPLYTYTFLILINRHISL</sequence>
<dbReference type="EMBL" id="HACA01017076">
    <property type="protein sequence ID" value="CDW34437.1"/>
    <property type="molecule type" value="Transcribed_RNA"/>
</dbReference>